<dbReference type="EMBL" id="BARW01029232">
    <property type="protein sequence ID" value="GAJ07230.1"/>
    <property type="molecule type" value="Genomic_DNA"/>
</dbReference>
<name>X1VI76_9ZZZZ</name>
<proteinExistence type="predicted"/>
<reference evidence="1" key="1">
    <citation type="journal article" date="2014" name="Front. Microbiol.">
        <title>High frequency of phylogenetically diverse reductive dehalogenase-homologous genes in deep subseafloor sedimentary metagenomes.</title>
        <authorList>
            <person name="Kawai M."/>
            <person name="Futagami T."/>
            <person name="Toyoda A."/>
            <person name="Takaki Y."/>
            <person name="Nishi S."/>
            <person name="Hori S."/>
            <person name="Arai W."/>
            <person name="Tsubouchi T."/>
            <person name="Morono Y."/>
            <person name="Uchiyama I."/>
            <person name="Ito T."/>
            <person name="Fujiyama A."/>
            <person name="Inagaki F."/>
            <person name="Takami H."/>
        </authorList>
    </citation>
    <scope>NUCLEOTIDE SEQUENCE</scope>
    <source>
        <strain evidence="1">Expedition CK06-06</strain>
    </source>
</reference>
<sequence>IKIQMKSNKKKSTLTTKVAAIQVKMLHLQYRMMKIYEDQSLLNQKKAKFKSNREKIRGLTNSAYSLIDMLITMEHAYQLMKDFFAADELTQHFDKDVYSLLNNVKKISGKWKYVRNKLGGHIDFQVVEDMCNEHNFEVFLSAKT</sequence>
<feature type="non-terminal residue" evidence="1">
    <location>
        <position position="1"/>
    </location>
</feature>
<gene>
    <name evidence="1" type="ORF">S12H4_47027</name>
</gene>
<organism evidence="1">
    <name type="scientific">marine sediment metagenome</name>
    <dbReference type="NCBI Taxonomy" id="412755"/>
    <lineage>
        <taxon>unclassified sequences</taxon>
        <taxon>metagenomes</taxon>
        <taxon>ecological metagenomes</taxon>
    </lineage>
</organism>
<accession>X1VI76</accession>
<comment type="caution">
    <text evidence="1">The sequence shown here is derived from an EMBL/GenBank/DDBJ whole genome shotgun (WGS) entry which is preliminary data.</text>
</comment>
<evidence type="ECO:0000313" key="1">
    <source>
        <dbReference type="EMBL" id="GAJ07230.1"/>
    </source>
</evidence>
<dbReference type="AlphaFoldDB" id="X1VI76"/>
<protein>
    <submittedName>
        <fullName evidence="1">Uncharacterized protein</fullName>
    </submittedName>
</protein>